<feature type="chain" id="PRO_5028982362" description="DUF302 domain-containing protein" evidence="1">
    <location>
        <begin position="20"/>
        <end position="203"/>
    </location>
</feature>
<dbReference type="AlphaFoldDB" id="A0A1H2U1I4"/>
<dbReference type="EMBL" id="FNND01000002">
    <property type="protein sequence ID" value="SDW50092.1"/>
    <property type="molecule type" value="Genomic_DNA"/>
</dbReference>
<keyword evidence="3" id="KW-1185">Reference proteome</keyword>
<reference evidence="2 3" key="1">
    <citation type="submission" date="2016-10" db="EMBL/GenBank/DDBJ databases">
        <authorList>
            <person name="Varghese N."/>
            <person name="Submissions S."/>
        </authorList>
    </citation>
    <scope>NUCLEOTIDE SEQUENCE [LARGE SCALE GENOMIC DNA]</scope>
    <source>
        <strain evidence="2 3">DSM 11449</strain>
    </source>
</reference>
<dbReference type="GeneID" id="85016481"/>
<evidence type="ECO:0000256" key="1">
    <source>
        <dbReference type="SAM" id="SignalP"/>
    </source>
</evidence>
<proteinExistence type="predicted"/>
<gene>
    <name evidence="2" type="ORF">SAMN05444420_102392</name>
</gene>
<feature type="signal peptide" evidence="1">
    <location>
        <begin position="1"/>
        <end position="19"/>
    </location>
</feature>
<evidence type="ECO:0000313" key="3">
    <source>
        <dbReference type="Proteomes" id="UP000182771"/>
    </source>
</evidence>
<dbReference type="Proteomes" id="UP000182771">
    <property type="component" value="Unassembled WGS sequence"/>
</dbReference>
<evidence type="ECO:0000313" key="2">
    <source>
        <dbReference type="EMBL" id="SDW50092.1"/>
    </source>
</evidence>
<comment type="caution">
    <text evidence="2">The sequence shown here is derived from an EMBL/GenBank/DDBJ whole genome shotgun (WGS) entry which is preliminary data.</text>
</comment>
<organism evidence="2 3">
    <name type="scientific">Capnocytophaga granulosa</name>
    <dbReference type="NCBI Taxonomy" id="45242"/>
    <lineage>
        <taxon>Bacteria</taxon>
        <taxon>Pseudomonadati</taxon>
        <taxon>Bacteroidota</taxon>
        <taxon>Flavobacteriia</taxon>
        <taxon>Flavobacteriales</taxon>
        <taxon>Flavobacteriaceae</taxon>
        <taxon>Capnocytophaga</taxon>
    </lineage>
</organism>
<dbReference type="OrthoDB" id="1150559at2"/>
<protein>
    <recommendedName>
        <fullName evidence="4">DUF302 domain-containing protein</fullName>
    </recommendedName>
</protein>
<keyword evidence="1" id="KW-0732">Signal</keyword>
<accession>A0A1H2U1I4</accession>
<sequence>MKRYYICIIFFFVSVCGMAQTVQDIRNIQEVDVFEKYTHLAKDSLAIQNIVAHQKFCHSSRRFTIEKGEKGEAVATHRLLMWSLSSVLSQNKILIRNPQADYCLTNLYVYTNTELFFDHIIDMYVLSPFSSTNKSLMKFVHSLKDKDYIVFDPIMKMPHVCYMFWYEEKLIMIVVPCRILSFAKDVDDKIVEVAKEALERYYK</sequence>
<dbReference type="RefSeq" id="WP_016420043.1">
    <property type="nucleotide sequence ID" value="NZ_FNND01000002.1"/>
</dbReference>
<evidence type="ECO:0008006" key="4">
    <source>
        <dbReference type="Google" id="ProtNLM"/>
    </source>
</evidence>
<name>A0A1H2U1I4_9FLAO</name>